<dbReference type="AlphaFoldDB" id="A0A8J3IKF1"/>
<gene>
    <name evidence="6" type="ORF">KSF_061640</name>
</gene>
<evidence type="ECO:0000313" key="7">
    <source>
        <dbReference type="Proteomes" id="UP000597444"/>
    </source>
</evidence>
<evidence type="ECO:0000256" key="1">
    <source>
        <dbReference type="ARBA" id="ARBA00022603"/>
    </source>
</evidence>
<dbReference type="EMBL" id="BNJK01000001">
    <property type="protein sequence ID" value="GHO96116.1"/>
    <property type="molecule type" value="Genomic_DNA"/>
</dbReference>
<dbReference type="Pfam" id="PF01555">
    <property type="entry name" value="N6_N4_Mtase"/>
    <property type="match status" value="1"/>
</dbReference>
<reference evidence="6" key="1">
    <citation type="submission" date="2020-10" db="EMBL/GenBank/DDBJ databases">
        <title>Taxonomic study of unclassified bacteria belonging to the class Ktedonobacteria.</title>
        <authorList>
            <person name="Yabe S."/>
            <person name="Wang C.M."/>
            <person name="Zheng Y."/>
            <person name="Sakai Y."/>
            <person name="Cavaletti L."/>
            <person name="Monciardini P."/>
            <person name="Donadio S."/>
        </authorList>
    </citation>
    <scope>NUCLEOTIDE SEQUENCE</scope>
    <source>
        <strain evidence="6">ID150040</strain>
    </source>
</reference>
<name>A0A8J3IKF1_9CHLR</name>
<keyword evidence="7" id="KW-1185">Reference proteome</keyword>
<dbReference type="SUPFAM" id="SSF53335">
    <property type="entry name" value="S-adenosyl-L-methionine-dependent methyltransferases"/>
    <property type="match status" value="1"/>
</dbReference>
<organism evidence="6 7">
    <name type="scientific">Reticulibacter mediterranei</name>
    <dbReference type="NCBI Taxonomy" id="2778369"/>
    <lineage>
        <taxon>Bacteria</taxon>
        <taxon>Bacillati</taxon>
        <taxon>Chloroflexota</taxon>
        <taxon>Ktedonobacteria</taxon>
        <taxon>Ktedonobacterales</taxon>
        <taxon>Reticulibacteraceae</taxon>
        <taxon>Reticulibacter</taxon>
    </lineage>
</organism>
<dbReference type="RefSeq" id="WP_220206759.1">
    <property type="nucleotide sequence ID" value="NZ_BNJK01000001.1"/>
</dbReference>
<evidence type="ECO:0000256" key="2">
    <source>
        <dbReference type="ARBA" id="ARBA00022679"/>
    </source>
</evidence>
<feature type="region of interest" description="Disordered" evidence="4">
    <location>
        <begin position="1"/>
        <end position="21"/>
    </location>
</feature>
<accession>A0A8J3IKF1</accession>
<evidence type="ECO:0000256" key="4">
    <source>
        <dbReference type="SAM" id="MobiDB-lite"/>
    </source>
</evidence>
<keyword evidence="3" id="KW-0949">S-adenosyl-L-methionine</keyword>
<keyword evidence="2" id="KW-0808">Transferase</keyword>
<evidence type="ECO:0000259" key="5">
    <source>
        <dbReference type="Pfam" id="PF01555"/>
    </source>
</evidence>
<protein>
    <submittedName>
        <fullName evidence="6">Site-specific DNA-methyltransferase</fullName>
    </submittedName>
</protein>
<dbReference type="PRINTS" id="PR00506">
    <property type="entry name" value="D21N6MTFRASE"/>
</dbReference>
<dbReference type="GO" id="GO:0032259">
    <property type="term" value="P:methylation"/>
    <property type="evidence" value="ECO:0007669"/>
    <property type="project" value="UniProtKB-KW"/>
</dbReference>
<dbReference type="GO" id="GO:0008170">
    <property type="term" value="F:N-methyltransferase activity"/>
    <property type="evidence" value="ECO:0007669"/>
    <property type="project" value="InterPro"/>
</dbReference>
<feature type="compositionally biased region" description="Basic and acidic residues" evidence="4">
    <location>
        <begin position="1"/>
        <end position="12"/>
    </location>
</feature>
<dbReference type="InterPro" id="IPR029063">
    <property type="entry name" value="SAM-dependent_MTases_sf"/>
</dbReference>
<keyword evidence="1" id="KW-0489">Methyltransferase</keyword>
<feature type="domain" description="DNA methylase N-4/N-6" evidence="5">
    <location>
        <begin position="69"/>
        <end position="313"/>
    </location>
</feature>
<dbReference type="Gene3D" id="3.40.50.150">
    <property type="entry name" value="Vaccinia Virus protein VP39"/>
    <property type="match status" value="1"/>
</dbReference>
<evidence type="ECO:0000256" key="3">
    <source>
        <dbReference type="ARBA" id="ARBA00022691"/>
    </source>
</evidence>
<dbReference type="InterPro" id="IPR002295">
    <property type="entry name" value="N4/N6-MTase_EcoPI_Mod-like"/>
</dbReference>
<dbReference type="Proteomes" id="UP000597444">
    <property type="component" value="Unassembled WGS sequence"/>
</dbReference>
<evidence type="ECO:0000313" key="6">
    <source>
        <dbReference type="EMBL" id="GHO96116.1"/>
    </source>
</evidence>
<comment type="caution">
    <text evidence="6">The sequence shown here is derived from an EMBL/GenBank/DDBJ whole genome shotgun (WGS) entry which is preliminary data.</text>
</comment>
<dbReference type="GO" id="GO:0003677">
    <property type="term" value="F:DNA binding"/>
    <property type="evidence" value="ECO:0007669"/>
    <property type="project" value="InterPro"/>
</dbReference>
<sequence>MAELTWRNKHEPGQATQEDGTEAHYEWLLQAEHRPDNNIAPNDHWTNHLLWGDKKGVLAALLPTFASSIHLIYVDPPFMTGKTFNSGPHLAYKDLWNNDLDSYLQWLYETFLQLHTLLTPTGSLYIHLDWRATHYAKLLLDEIFRKHATDMGAGFKNEIIWHYQSGGRSQKHYARKHDTILLYTKSSQYCFHSERVGERRGAQKRNHMRKEVGQDGKVTWSIRSAGRIYTYDEDTLMALSDVWSDISHLHQKDPERTGYATQKPEALLERIILASSEEDDLVLDCFCGSGVTPLVAERTGRRWIAGDKSELAITTTSQRLQTAGLQRPFRIQQLIVKE</sequence>
<dbReference type="InterPro" id="IPR002941">
    <property type="entry name" value="DNA_methylase_N4/N6"/>
</dbReference>
<proteinExistence type="predicted"/>